<evidence type="ECO:0000256" key="1">
    <source>
        <dbReference type="ARBA" id="ARBA00004141"/>
    </source>
</evidence>
<evidence type="ECO:0000256" key="3">
    <source>
        <dbReference type="ARBA" id="ARBA00022692"/>
    </source>
</evidence>
<comment type="similarity">
    <text evidence="7">Belongs to the DHHC palmitoyltransferase family.</text>
</comment>
<keyword evidence="6 7" id="KW-0012">Acyltransferase</keyword>
<feature type="transmembrane region" description="Helical" evidence="7">
    <location>
        <begin position="223"/>
        <end position="246"/>
    </location>
</feature>
<keyword evidence="5 7" id="KW-0472">Membrane</keyword>
<keyword evidence="4 7" id="KW-1133">Transmembrane helix</keyword>
<dbReference type="Pfam" id="PF01529">
    <property type="entry name" value="DHHC"/>
    <property type="match status" value="1"/>
</dbReference>
<dbReference type="RefSeq" id="XP_068356496.1">
    <property type="nucleotide sequence ID" value="XM_068506647.1"/>
</dbReference>
<evidence type="ECO:0000256" key="6">
    <source>
        <dbReference type="ARBA" id="ARBA00023315"/>
    </source>
</evidence>
<evidence type="ECO:0000256" key="4">
    <source>
        <dbReference type="ARBA" id="ARBA00022989"/>
    </source>
</evidence>
<dbReference type="PANTHER" id="PTHR22883">
    <property type="entry name" value="ZINC FINGER DHHC DOMAIN CONTAINING PROTEIN"/>
    <property type="match status" value="1"/>
</dbReference>
<dbReference type="PROSITE" id="PS50216">
    <property type="entry name" value="DHHC"/>
    <property type="match status" value="1"/>
</dbReference>
<feature type="domain" description="Palmitoyltransferase DHHC" evidence="8">
    <location>
        <begin position="177"/>
        <end position="299"/>
    </location>
</feature>
<dbReference type="EC" id="2.3.1.225" evidence="7"/>
<comment type="catalytic activity">
    <reaction evidence="7">
        <text>L-cysteinyl-[protein] + hexadecanoyl-CoA = S-hexadecanoyl-L-cysteinyl-[protein] + CoA</text>
        <dbReference type="Rhea" id="RHEA:36683"/>
        <dbReference type="Rhea" id="RHEA-COMP:10131"/>
        <dbReference type="Rhea" id="RHEA-COMP:11032"/>
        <dbReference type="ChEBI" id="CHEBI:29950"/>
        <dbReference type="ChEBI" id="CHEBI:57287"/>
        <dbReference type="ChEBI" id="CHEBI:57379"/>
        <dbReference type="ChEBI" id="CHEBI:74151"/>
        <dbReference type="EC" id="2.3.1.225"/>
    </reaction>
</comment>
<protein>
    <recommendedName>
        <fullName evidence="7">Palmitoyltransferase</fullName>
        <ecNumber evidence="7">2.3.1.225</ecNumber>
    </recommendedName>
</protein>
<sequence length="353" mass="40904">MTNVMIDSDLDDSSPSNIDEEAPFFPGYTKWHRSKYCCTNNAIKIDNLNITYLGHWEADIGFPIAVTLIIVTSYLVGMIIIFPCWPKSGKFMATILSILFFLFIYSYFRIIIDGPGYLPFYWPLKHDPNSETPKSNTFQNISDNFEKSSFLDSQKSDKTVDQIISEELSPSGIISTNAQIKWTEDRQKPPRSILSRDGRRYVIRPDHVCGWTASWIGKRNYKFFLLFNIYGFLYISTFLGCCILEIICQMNSEQPSPIIAVIFVYTFLALTFMILTGTFMCSHSYQMCINQTSWEDWNKLDYSRYDRGCIENVTDVCGPWSGWYTFLLPISPWTKYTNNELIKGYSPYGQIRE</sequence>
<proteinExistence type="inferred from homology"/>
<keyword evidence="10" id="KW-1185">Reference proteome</keyword>
<gene>
    <name evidence="9" type="ORF">TRFO_29217</name>
</gene>
<dbReference type="EMBL" id="MLAK01000829">
    <property type="protein sequence ID" value="OHT03360.1"/>
    <property type="molecule type" value="Genomic_DNA"/>
</dbReference>
<evidence type="ECO:0000256" key="7">
    <source>
        <dbReference type="RuleBase" id="RU079119"/>
    </source>
</evidence>
<name>A0A1J4JY29_9EUKA</name>
<evidence type="ECO:0000313" key="10">
    <source>
        <dbReference type="Proteomes" id="UP000179807"/>
    </source>
</evidence>
<evidence type="ECO:0000259" key="8">
    <source>
        <dbReference type="Pfam" id="PF01529"/>
    </source>
</evidence>
<dbReference type="GO" id="GO:0006612">
    <property type="term" value="P:protein targeting to membrane"/>
    <property type="evidence" value="ECO:0007669"/>
    <property type="project" value="TreeGrafter"/>
</dbReference>
<dbReference type="OrthoDB" id="302728at2759"/>
<organism evidence="9 10">
    <name type="scientific">Tritrichomonas foetus</name>
    <dbReference type="NCBI Taxonomy" id="1144522"/>
    <lineage>
        <taxon>Eukaryota</taxon>
        <taxon>Metamonada</taxon>
        <taxon>Parabasalia</taxon>
        <taxon>Tritrichomonadida</taxon>
        <taxon>Tritrichomonadidae</taxon>
        <taxon>Tritrichomonas</taxon>
    </lineage>
</organism>
<dbReference type="InterPro" id="IPR039859">
    <property type="entry name" value="PFA4/ZDH16/20/ERF2-like"/>
</dbReference>
<comment type="subcellular location">
    <subcellularLocation>
        <location evidence="1">Membrane</location>
        <topology evidence="1">Multi-pass membrane protein</topology>
    </subcellularLocation>
</comment>
<evidence type="ECO:0000313" key="9">
    <source>
        <dbReference type="EMBL" id="OHT03360.1"/>
    </source>
</evidence>
<dbReference type="PANTHER" id="PTHR22883:SF147">
    <property type="entry name" value="PALMITOYLTRANSFERASE"/>
    <property type="match status" value="1"/>
</dbReference>
<comment type="caution">
    <text evidence="9">The sequence shown here is derived from an EMBL/GenBank/DDBJ whole genome shotgun (WGS) entry which is preliminary data.</text>
</comment>
<feature type="transmembrane region" description="Helical" evidence="7">
    <location>
        <begin position="258"/>
        <end position="280"/>
    </location>
</feature>
<comment type="domain">
    <text evidence="7">The DHHC domain is required for palmitoyltransferase activity.</text>
</comment>
<feature type="transmembrane region" description="Helical" evidence="7">
    <location>
        <begin position="91"/>
        <end position="112"/>
    </location>
</feature>
<dbReference type="AlphaFoldDB" id="A0A1J4JY29"/>
<dbReference type="Proteomes" id="UP000179807">
    <property type="component" value="Unassembled WGS sequence"/>
</dbReference>
<feature type="transmembrane region" description="Helical" evidence="7">
    <location>
        <begin position="60"/>
        <end position="84"/>
    </location>
</feature>
<dbReference type="GO" id="GO:0005794">
    <property type="term" value="C:Golgi apparatus"/>
    <property type="evidence" value="ECO:0007669"/>
    <property type="project" value="TreeGrafter"/>
</dbReference>
<dbReference type="GO" id="GO:0005783">
    <property type="term" value="C:endoplasmic reticulum"/>
    <property type="evidence" value="ECO:0007669"/>
    <property type="project" value="TreeGrafter"/>
</dbReference>
<reference evidence="9" key="1">
    <citation type="submission" date="2016-10" db="EMBL/GenBank/DDBJ databases">
        <authorList>
            <person name="Benchimol M."/>
            <person name="Almeida L.G."/>
            <person name="Vasconcelos A.T."/>
            <person name="Perreira-Neves A."/>
            <person name="Rosa I.A."/>
            <person name="Tasca T."/>
            <person name="Bogo M.R."/>
            <person name="de Souza W."/>
        </authorList>
    </citation>
    <scope>NUCLEOTIDE SEQUENCE [LARGE SCALE GENOMIC DNA]</scope>
    <source>
        <strain evidence="9">K</strain>
    </source>
</reference>
<dbReference type="InterPro" id="IPR001594">
    <property type="entry name" value="Palmitoyltrfase_DHHC"/>
</dbReference>
<dbReference type="GO" id="GO:0019706">
    <property type="term" value="F:protein-cysteine S-palmitoyltransferase activity"/>
    <property type="evidence" value="ECO:0007669"/>
    <property type="project" value="UniProtKB-EC"/>
</dbReference>
<evidence type="ECO:0000256" key="5">
    <source>
        <dbReference type="ARBA" id="ARBA00023136"/>
    </source>
</evidence>
<dbReference type="VEuPathDB" id="TrichDB:TRFO_29217"/>
<evidence type="ECO:0000256" key="2">
    <source>
        <dbReference type="ARBA" id="ARBA00022679"/>
    </source>
</evidence>
<dbReference type="GeneID" id="94841351"/>
<dbReference type="GO" id="GO:0016020">
    <property type="term" value="C:membrane"/>
    <property type="evidence" value="ECO:0007669"/>
    <property type="project" value="UniProtKB-SubCell"/>
</dbReference>
<keyword evidence="2 7" id="KW-0808">Transferase</keyword>
<keyword evidence="3 7" id="KW-0812">Transmembrane</keyword>
<accession>A0A1J4JY29</accession>